<evidence type="ECO:0000313" key="1">
    <source>
        <dbReference type="EMBL" id="UPK96340.1"/>
    </source>
</evidence>
<reference evidence="1" key="1">
    <citation type="submission" date="2021-11" db="EMBL/GenBank/DDBJ databases">
        <title>Fusarium solani-melongenae Genome sequencing and assembly.</title>
        <authorList>
            <person name="Xie S."/>
            <person name="Huang L."/>
            <person name="Zhang X."/>
        </authorList>
    </citation>
    <scope>NUCLEOTIDE SEQUENCE</scope>
    <source>
        <strain evidence="1">CRI 24-3</strain>
    </source>
</reference>
<accession>A0ACD3Z5F1</accession>
<name>A0ACD3Z5F1_FUSSC</name>
<proteinExistence type="predicted"/>
<sequence length="210" mass="21430">MVRSLALLASASAVAVAVVAAADIKTIKWWIPEGIETKGYKASVVSIDGKDTTLAVSKDSTTGVIASGPSTLTAAITIETDDAMNYQEYHCELDPNKDQASCTHQVSMSRNENIIQDVSDTTVQSYQETMAPIIVTAGAEKLGDEEKTTAADVSSAGDELSAAEASATAASKPKASEAEATSSGNAAPMMTQNAVFAGVAAIVGGAAVLL</sequence>
<gene>
    <name evidence="1" type="ORF">LCI18_007275</name>
</gene>
<dbReference type="EMBL" id="CP090035">
    <property type="protein sequence ID" value="UPK96340.1"/>
    <property type="molecule type" value="Genomic_DNA"/>
</dbReference>
<evidence type="ECO:0000313" key="2">
    <source>
        <dbReference type="Proteomes" id="UP000830768"/>
    </source>
</evidence>
<protein>
    <submittedName>
        <fullName evidence="1">Uncharacterized protein</fullName>
    </submittedName>
</protein>
<keyword evidence="2" id="KW-1185">Reference proteome</keyword>
<organism evidence="1 2">
    <name type="scientific">Fusarium solani subsp. cucurbitae</name>
    <name type="common">Neocosmosporum cucurbitae</name>
    <dbReference type="NCBI Taxonomy" id="2747967"/>
    <lineage>
        <taxon>Eukaryota</taxon>
        <taxon>Fungi</taxon>
        <taxon>Dikarya</taxon>
        <taxon>Ascomycota</taxon>
        <taxon>Pezizomycotina</taxon>
        <taxon>Sordariomycetes</taxon>
        <taxon>Hypocreomycetidae</taxon>
        <taxon>Hypocreales</taxon>
        <taxon>Nectriaceae</taxon>
        <taxon>Fusarium</taxon>
        <taxon>Fusarium solani species complex</taxon>
    </lineage>
</organism>
<dbReference type="Proteomes" id="UP000830768">
    <property type="component" value="Chromosome 6"/>
</dbReference>